<evidence type="ECO:0000313" key="1">
    <source>
        <dbReference type="EMBL" id="CDF32919.1"/>
    </source>
</evidence>
<evidence type="ECO:0000313" key="2">
    <source>
        <dbReference type="EMBL" id="CDF32922.1"/>
    </source>
</evidence>
<dbReference type="EMBL" id="HG001615">
    <property type="protein sequence ID" value="CDF32922.1"/>
    <property type="molecule type" value="Genomic_DNA"/>
</dbReference>
<accession>R7Q2Y8</accession>
<keyword evidence="3" id="KW-1185">Reference proteome</keyword>
<protein>
    <submittedName>
        <fullName evidence="2">Uncharacterized protein</fullName>
    </submittedName>
</protein>
<name>R7Q2Y8_CHOCR</name>
<sequence>MSEAREAIRARRVTWNTSCDTALKAHAHEVKVPSWLIGDCGSCGAGEPTVRRG</sequence>
<gene>
    <name evidence="1" type="ORF">CHC_T00001802001</name>
    <name evidence="2" type="ORF">CHC_T00001805001</name>
</gene>
<dbReference type="KEGG" id="ccp:CHC_T00001805001"/>
<dbReference type="GeneID" id="17320442"/>
<dbReference type="Gramene" id="CDF32919">
    <property type="protein sequence ID" value="CDF32919"/>
    <property type="gene ID" value="CHC_T00001802001"/>
</dbReference>
<proteinExistence type="predicted"/>
<reference evidence="2" key="3">
    <citation type="submission" date="2013-05" db="EMBL/GenBank/DDBJ databases">
        <authorList>
            <person name="Genoscope - CEA"/>
        </authorList>
    </citation>
    <scope>NUCLEOTIDE SEQUENCE</scope>
    <source>
        <strain evidence="2">Stackhouse</strain>
    </source>
</reference>
<dbReference type="EMBL" id="HG001615">
    <property type="protein sequence ID" value="CDF32919.1"/>
    <property type="molecule type" value="Genomic_DNA"/>
</dbReference>
<evidence type="ECO:0000313" key="3">
    <source>
        <dbReference type="Proteomes" id="UP000012073"/>
    </source>
</evidence>
<dbReference type="RefSeq" id="XP_005712725.1">
    <property type="nucleotide sequence ID" value="XM_005712668.1"/>
</dbReference>
<dbReference type="Proteomes" id="UP000012073">
    <property type="component" value="Unassembled WGS sequence"/>
</dbReference>
<dbReference type="GeneID" id="17320457"/>
<dbReference type="Gramene" id="CDF32922">
    <property type="protein sequence ID" value="CDF32922"/>
    <property type="gene ID" value="CHC_T00001805001"/>
</dbReference>
<reference evidence="2" key="2">
    <citation type="journal article" date="2013" name="Proc. Natl. Acad. Sci. U.S.A.">
        <title>Genome structure and metabolic features in the red seaweed Chondrus crispus shed light on evolution of the Archaeplastida.</title>
        <authorList>
            <person name="Collen J."/>
            <person name="Porcel B."/>
            <person name="Carre W."/>
            <person name="Ball S.G."/>
            <person name="Chaparro C."/>
            <person name="Tonon T."/>
            <person name="Barbeyron T."/>
            <person name="Michel G."/>
            <person name="Noel B."/>
            <person name="Valentin K."/>
            <person name="Elias M."/>
            <person name="Artiguenave F."/>
            <person name="Arun A."/>
            <person name="Aury J.M."/>
            <person name="Barbosa-Neto J.F."/>
            <person name="Bothwell J.H."/>
            <person name="Bouget F.Y."/>
            <person name="Brillet L."/>
            <person name="Cabello-Hurtado F."/>
            <person name="Capella-Gutierrez S."/>
            <person name="Charrier B."/>
            <person name="Cladiere L."/>
            <person name="Cock J.M."/>
            <person name="Coelho S.M."/>
            <person name="Colleoni C."/>
            <person name="Czjzek M."/>
            <person name="Da Silva C."/>
            <person name="Delage L."/>
            <person name="Denoeud F."/>
            <person name="Deschamps P."/>
            <person name="Dittami S.M."/>
            <person name="Gabalden T."/>
            <person name="Gachon C.M."/>
            <person name="Groisillier A."/>
            <person name="Herve C."/>
            <person name="Jabbari K."/>
            <person name="Katinka M."/>
            <person name="Kloareg B."/>
            <person name="Kowalczyk N."/>
            <person name="Labadie K."/>
            <person name="Leblanc C."/>
            <person name="Lopez P.J."/>
            <person name="McLachlan D.H."/>
            <person name="Meslet-Cladiere L."/>
            <person name="Moustafa A."/>
            <person name="Nehr Z."/>
            <person name="Nyvall Collen P."/>
            <person name="Panaud O."/>
            <person name="Partensky F."/>
            <person name="Poulain J."/>
            <person name="Rensing S.A."/>
            <person name="Rousvoal S."/>
            <person name="Samson G."/>
            <person name="Symeonidi A."/>
            <person name="Weissenbach J."/>
            <person name="Zambounis A."/>
            <person name="Wincker P."/>
            <person name="Boyen C."/>
        </authorList>
    </citation>
    <scope>NUCLEOTIDE SEQUENCE [LARGE SCALE GENOMIC DNA]</scope>
    <source>
        <strain evidence="2">Stackhouse</strain>
    </source>
</reference>
<reference evidence="3" key="1">
    <citation type="journal article" date="2013" name="Proc. Natl. Acad. Sci. U.S.A.">
        <title>Genome structure and metabolic features in the red seaweed Chondrus crispus shed light on evolution of the Archaeplastida.</title>
        <authorList>
            <person name="Collen J."/>
            <person name="Porcel B."/>
            <person name="Carre W."/>
            <person name="Ball S.G."/>
            <person name="Chaparro C."/>
            <person name="Tonon T."/>
            <person name="Barbeyron T."/>
            <person name="Michel G."/>
            <person name="Noel B."/>
            <person name="Valentin K."/>
            <person name="Elias M."/>
            <person name="Artiguenave F."/>
            <person name="Arun A."/>
            <person name="Aury J.M."/>
            <person name="Barbosa-Neto J.F."/>
            <person name="Bothwell J.H."/>
            <person name="Bouget F.Y."/>
            <person name="Brillet L."/>
            <person name="Cabello-Hurtado F."/>
            <person name="Capella-Gutierrez S."/>
            <person name="Charrier B."/>
            <person name="Cladiere L."/>
            <person name="Cock J.M."/>
            <person name="Coelho S.M."/>
            <person name="Colleoni C."/>
            <person name="Czjzek M."/>
            <person name="Da Silva C."/>
            <person name="Delage L."/>
            <person name="Denoeud F."/>
            <person name="Deschamps P."/>
            <person name="Dittami S.M."/>
            <person name="Gabaldon T."/>
            <person name="Gachon C.M."/>
            <person name="Groisillier A."/>
            <person name="Herve C."/>
            <person name="Jabbari K."/>
            <person name="Katinka M."/>
            <person name="Kloareg B."/>
            <person name="Kowalczyk N."/>
            <person name="Labadie K."/>
            <person name="Leblanc C."/>
            <person name="Lopez P.J."/>
            <person name="McLachlan D.H."/>
            <person name="Meslet-Cladiere L."/>
            <person name="Moustafa A."/>
            <person name="Nehr Z."/>
            <person name="Nyvall Collen P."/>
            <person name="Panaud O."/>
            <person name="Partensky F."/>
            <person name="Poulain J."/>
            <person name="Rensing S.A."/>
            <person name="Rousvoal S."/>
            <person name="Samson G."/>
            <person name="Symeonidi A."/>
            <person name="Weissenbach J."/>
            <person name="Zambounis A."/>
            <person name="Wincker P."/>
            <person name="Boyen C."/>
        </authorList>
    </citation>
    <scope>NUCLEOTIDE SEQUENCE [LARGE SCALE GENOMIC DNA]</scope>
    <source>
        <strain evidence="3">cv. Stackhouse</strain>
    </source>
</reference>
<dbReference type="KEGG" id="ccp:CHC_T00001802001"/>
<dbReference type="AlphaFoldDB" id="R7Q2Y8"/>
<dbReference type="RefSeq" id="XP_005712722.1">
    <property type="nucleotide sequence ID" value="XM_005712665.1"/>
</dbReference>
<organism evidence="2 3">
    <name type="scientific">Chondrus crispus</name>
    <name type="common">Carrageen Irish moss</name>
    <name type="synonym">Polymorpha crispa</name>
    <dbReference type="NCBI Taxonomy" id="2769"/>
    <lineage>
        <taxon>Eukaryota</taxon>
        <taxon>Rhodophyta</taxon>
        <taxon>Florideophyceae</taxon>
        <taxon>Rhodymeniophycidae</taxon>
        <taxon>Gigartinales</taxon>
        <taxon>Gigartinaceae</taxon>
        <taxon>Chondrus</taxon>
    </lineage>
</organism>